<comment type="subcellular location">
    <subcellularLocation>
        <location evidence="9">Cell membrane</location>
        <topology evidence="9">Multi-pass membrane protein</topology>
    </subcellularLocation>
    <subcellularLocation>
        <location evidence="1">Membrane</location>
        <topology evidence="1">Multi-pass membrane protein</topology>
    </subcellularLocation>
</comment>
<dbReference type="SUPFAM" id="SSF158791">
    <property type="entry name" value="MgtE N-terminal domain-like"/>
    <property type="match status" value="1"/>
</dbReference>
<evidence type="ECO:0000313" key="12">
    <source>
        <dbReference type="Proteomes" id="UP000094828"/>
    </source>
</evidence>
<evidence type="ECO:0000256" key="1">
    <source>
        <dbReference type="ARBA" id="ARBA00004141"/>
    </source>
</evidence>
<dbReference type="SUPFAM" id="SSF161093">
    <property type="entry name" value="MgtE membrane domain-like"/>
    <property type="match status" value="1"/>
</dbReference>
<dbReference type="PANTHER" id="PTHR43773">
    <property type="entry name" value="MAGNESIUM TRANSPORTER MGTE"/>
    <property type="match status" value="1"/>
</dbReference>
<dbReference type="InterPro" id="IPR000644">
    <property type="entry name" value="CBS_dom"/>
</dbReference>
<name>A0A1C3EAA9_9PLAN</name>
<keyword evidence="7 9" id="KW-0472">Membrane</keyword>
<comment type="similarity">
    <text evidence="2 9">Belongs to the SLC41A transporter family.</text>
</comment>
<gene>
    <name evidence="11" type="ORF">A6X21_06030</name>
</gene>
<dbReference type="PANTHER" id="PTHR43773:SF1">
    <property type="entry name" value="MAGNESIUM TRANSPORTER MGTE"/>
    <property type="match status" value="1"/>
</dbReference>
<comment type="caution">
    <text evidence="11">The sequence shown here is derived from an EMBL/GenBank/DDBJ whole genome shotgun (WGS) entry which is preliminary data.</text>
</comment>
<dbReference type="OrthoDB" id="9790355at2"/>
<dbReference type="RefSeq" id="WP_068848708.1">
    <property type="nucleotide sequence ID" value="NZ_LYDR01000113.1"/>
</dbReference>
<feature type="transmembrane region" description="Helical" evidence="9">
    <location>
        <begin position="387"/>
        <end position="412"/>
    </location>
</feature>
<dbReference type="EMBL" id="LYDR01000113">
    <property type="protein sequence ID" value="ODA30181.1"/>
    <property type="molecule type" value="Genomic_DNA"/>
</dbReference>
<protein>
    <recommendedName>
        <fullName evidence="9">Magnesium transporter MgtE</fullName>
    </recommendedName>
</protein>
<dbReference type="CDD" id="cd04606">
    <property type="entry name" value="CBS_pair_Mg_transporter"/>
    <property type="match status" value="1"/>
</dbReference>
<dbReference type="GO" id="GO:0005886">
    <property type="term" value="C:plasma membrane"/>
    <property type="evidence" value="ECO:0007669"/>
    <property type="project" value="UniProtKB-SubCell"/>
</dbReference>
<evidence type="ECO:0000313" key="11">
    <source>
        <dbReference type="EMBL" id="ODA30181.1"/>
    </source>
</evidence>
<dbReference type="Pfam" id="PF01769">
    <property type="entry name" value="MgtE"/>
    <property type="match status" value="1"/>
</dbReference>
<proteinExistence type="inferred from homology"/>
<evidence type="ECO:0000256" key="8">
    <source>
        <dbReference type="PROSITE-ProRule" id="PRU00703"/>
    </source>
</evidence>
<feature type="transmembrane region" description="Helical" evidence="9">
    <location>
        <begin position="358"/>
        <end position="381"/>
    </location>
</feature>
<keyword evidence="6 9" id="KW-1133">Transmembrane helix</keyword>
<dbReference type="InterPro" id="IPR006667">
    <property type="entry name" value="SLC41_membr_dom"/>
</dbReference>
<accession>A0A1C3EAA9</accession>
<dbReference type="InterPro" id="IPR006668">
    <property type="entry name" value="Mg_transptr_MgtE_intracell_dom"/>
</dbReference>
<dbReference type="AlphaFoldDB" id="A0A1C3EAA9"/>
<evidence type="ECO:0000256" key="5">
    <source>
        <dbReference type="ARBA" id="ARBA00022842"/>
    </source>
</evidence>
<keyword evidence="9" id="KW-0479">Metal-binding</keyword>
<dbReference type="Pfam" id="PF03448">
    <property type="entry name" value="MgtE_N"/>
    <property type="match status" value="1"/>
</dbReference>
<dbReference type="GO" id="GO:0046872">
    <property type="term" value="F:metal ion binding"/>
    <property type="evidence" value="ECO:0007669"/>
    <property type="project" value="UniProtKB-KW"/>
</dbReference>
<keyword evidence="8" id="KW-0129">CBS domain</keyword>
<comment type="caution">
    <text evidence="9">Lacks conserved residue(s) required for the propagation of feature annotation.</text>
</comment>
<evidence type="ECO:0000259" key="10">
    <source>
        <dbReference type="PROSITE" id="PS51371"/>
    </source>
</evidence>
<dbReference type="SUPFAM" id="SSF54631">
    <property type="entry name" value="CBS-domain pair"/>
    <property type="match status" value="1"/>
</dbReference>
<dbReference type="PROSITE" id="PS51371">
    <property type="entry name" value="CBS"/>
    <property type="match status" value="2"/>
</dbReference>
<dbReference type="InterPro" id="IPR038076">
    <property type="entry name" value="MgtE_N_sf"/>
</dbReference>
<dbReference type="Gene3D" id="3.10.580.10">
    <property type="entry name" value="CBS-domain"/>
    <property type="match status" value="1"/>
</dbReference>
<dbReference type="Pfam" id="PF00571">
    <property type="entry name" value="CBS"/>
    <property type="match status" value="2"/>
</dbReference>
<dbReference type="SMART" id="SM00924">
    <property type="entry name" value="MgtE_N"/>
    <property type="match status" value="1"/>
</dbReference>
<comment type="subunit">
    <text evidence="9">Homodimer.</text>
</comment>
<dbReference type="STRING" id="1841610.A6X21_06030"/>
<dbReference type="GO" id="GO:0015095">
    <property type="term" value="F:magnesium ion transmembrane transporter activity"/>
    <property type="evidence" value="ECO:0007669"/>
    <property type="project" value="UniProtKB-UniRule"/>
</dbReference>
<sequence length="451" mass="50048">MFSELLQPDLRLMLLEDDQYGLHEFCLALYPAVAAEVLHGLEPADVWRVLKASDVERQAEIFAFIDPPQQLELVDNVEREHLSKLIEVMSADDRVDLLGRMDEDHVESLLPLVAKAEREEIRKMLSYPEDCAGAIMTTEYASLPEDITVREALDRLRQQAPDSETIYYIYITDSNRALHGVITLRQLILARPGLRLADLMRRDVVAVKVSDDAEEVARQLALFDLIAIPVVDEENRLVGIITHDDVLDLVQEEANEDAYLQSAIEPLENDYLETPVVTMAKKRGVWLLLLAAVGFITAKVNEGFEGVSSRHDWLSWFLPLVLASGGNTGSQSATLVIRAITVDRSATRQKVRIASHELMTGFLLASAMSAFSFLAVMFLFGRNLQEAMVVAGTIGLVVTMGTLLGSALPLIFDRLGMDPALMSNPLISSLSDILGVVIYFSTAILILEMLL</sequence>
<dbReference type="Gene3D" id="1.25.60.10">
    <property type="entry name" value="MgtE N-terminal domain-like"/>
    <property type="match status" value="1"/>
</dbReference>
<keyword evidence="4 9" id="KW-0812">Transmembrane</keyword>
<evidence type="ECO:0000256" key="7">
    <source>
        <dbReference type="ARBA" id="ARBA00023136"/>
    </source>
</evidence>
<evidence type="ECO:0000256" key="3">
    <source>
        <dbReference type="ARBA" id="ARBA00022448"/>
    </source>
</evidence>
<evidence type="ECO:0000256" key="2">
    <source>
        <dbReference type="ARBA" id="ARBA00009749"/>
    </source>
</evidence>
<feature type="domain" description="CBS" evidence="10">
    <location>
        <begin position="200"/>
        <end position="256"/>
    </location>
</feature>
<dbReference type="InterPro" id="IPR006669">
    <property type="entry name" value="MgtE_transporter"/>
</dbReference>
<keyword evidence="12" id="KW-1185">Reference proteome</keyword>
<feature type="transmembrane region" description="Helical" evidence="9">
    <location>
        <begin position="433"/>
        <end position="450"/>
    </location>
</feature>
<keyword evidence="9" id="KW-1003">Cell membrane</keyword>
<dbReference type="InterPro" id="IPR046342">
    <property type="entry name" value="CBS_dom_sf"/>
</dbReference>
<dbReference type="SMART" id="SM00116">
    <property type="entry name" value="CBS"/>
    <property type="match status" value="2"/>
</dbReference>
<keyword evidence="5 9" id="KW-0460">Magnesium</keyword>
<evidence type="ECO:0000256" key="6">
    <source>
        <dbReference type="ARBA" id="ARBA00022989"/>
    </source>
</evidence>
<keyword evidence="3 9" id="KW-0813">Transport</keyword>
<comment type="function">
    <text evidence="9">Acts as a magnesium transporter.</text>
</comment>
<dbReference type="InterPro" id="IPR036739">
    <property type="entry name" value="SLC41_membr_dom_sf"/>
</dbReference>
<evidence type="ECO:0000256" key="9">
    <source>
        <dbReference type="RuleBase" id="RU362011"/>
    </source>
</evidence>
<dbReference type="Gene3D" id="1.10.357.20">
    <property type="entry name" value="SLC41 divalent cation transporters, integral membrane domain"/>
    <property type="match status" value="1"/>
</dbReference>
<dbReference type="NCBIfam" id="TIGR00400">
    <property type="entry name" value="mgtE"/>
    <property type="match status" value="1"/>
</dbReference>
<organism evidence="11 12">
    <name type="scientific">Planctopirus hydrillae</name>
    <dbReference type="NCBI Taxonomy" id="1841610"/>
    <lineage>
        <taxon>Bacteria</taxon>
        <taxon>Pseudomonadati</taxon>
        <taxon>Planctomycetota</taxon>
        <taxon>Planctomycetia</taxon>
        <taxon>Planctomycetales</taxon>
        <taxon>Planctomycetaceae</taxon>
        <taxon>Planctopirus</taxon>
    </lineage>
</organism>
<dbReference type="Proteomes" id="UP000094828">
    <property type="component" value="Unassembled WGS sequence"/>
</dbReference>
<evidence type="ECO:0000256" key="4">
    <source>
        <dbReference type="ARBA" id="ARBA00022692"/>
    </source>
</evidence>
<reference evidence="11 12" key="1">
    <citation type="submission" date="2016-05" db="EMBL/GenBank/DDBJ databases">
        <title>Genomic and physiological characterization of Planctopirus sp. isolated from fresh water lake.</title>
        <authorList>
            <person name="Subhash Y."/>
            <person name="Ramana C."/>
        </authorList>
    </citation>
    <scope>NUCLEOTIDE SEQUENCE [LARGE SCALE GENOMIC DNA]</scope>
    <source>
        <strain evidence="11 12">JC280</strain>
    </source>
</reference>
<feature type="domain" description="CBS" evidence="10">
    <location>
        <begin position="136"/>
        <end position="199"/>
    </location>
</feature>